<organism evidence="1">
    <name type="scientific">Grammatophora oceanica</name>
    <dbReference type="NCBI Taxonomy" id="210454"/>
    <lineage>
        <taxon>Eukaryota</taxon>
        <taxon>Sar</taxon>
        <taxon>Stramenopiles</taxon>
        <taxon>Ochrophyta</taxon>
        <taxon>Bacillariophyta</taxon>
        <taxon>Fragilariophyceae</taxon>
        <taxon>Fragilariophycidae</taxon>
        <taxon>Rhabdonematales</taxon>
        <taxon>Grammatophoraceae</taxon>
        <taxon>Grammatophora</taxon>
    </lineage>
</organism>
<name>A0A7S1UUU1_9STRA</name>
<accession>A0A7S1UUU1</accession>
<protein>
    <submittedName>
        <fullName evidence="1">Uncharacterized protein</fullName>
    </submittedName>
</protein>
<dbReference type="EMBL" id="HBGK01016173">
    <property type="protein sequence ID" value="CAD9279269.1"/>
    <property type="molecule type" value="Transcribed_RNA"/>
</dbReference>
<evidence type="ECO:0000313" key="1">
    <source>
        <dbReference type="EMBL" id="CAD9279269.1"/>
    </source>
</evidence>
<dbReference type="AlphaFoldDB" id="A0A7S1UUU1"/>
<gene>
    <name evidence="1" type="ORF">GOCE00092_LOCUS8178</name>
</gene>
<reference evidence="1" key="1">
    <citation type="submission" date="2021-01" db="EMBL/GenBank/DDBJ databases">
        <authorList>
            <person name="Corre E."/>
            <person name="Pelletier E."/>
            <person name="Niang G."/>
            <person name="Scheremetjew M."/>
            <person name="Finn R."/>
            <person name="Kale V."/>
            <person name="Holt S."/>
            <person name="Cochrane G."/>
            <person name="Meng A."/>
            <person name="Brown T."/>
            <person name="Cohen L."/>
        </authorList>
    </citation>
    <scope>NUCLEOTIDE SEQUENCE</scope>
    <source>
        <strain evidence="1">CCMP 410</strain>
    </source>
</reference>
<sequence length="131" mass="14464">MCESLVRLQFRGVNTTAAERTDMYRSALVFQSKGPNTAPPPPFPVGLPAQTAEFVVPADVDFELRFSGTQQVVNWLGGRYSVTALYYTAGPSLVRMTIQLTSDNGRNWSAAVDICAQFRNQRRESGLICKS</sequence>
<proteinExistence type="predicted"/>